<dbReference type="OrthoDB" id="983143at2"/>
<keyword evidence="2" id="KW-0121">Carboxypeptidase</keyword>
<dbReference type="Gene3D" id="2.60.40.1120">
    <property type="entry name" value="Carboxypeptidase-like, regulatory domain"/>
    <property type="match status" value="1"/>
</dbReference>
<name>A0A4R3VYN4_9SPHI</name>
<dbReference type="Proteomes" id="UP000295197">
    <property type="component" value="Unassembled WGS sequence"/>
</dbReference>
<proteinExistence type="predicted"/>
<protein>
    <submittedName>
        <fullName evidence="2">Carboxypeptidase-like protein</fullName>
    </submittedName>
</protein>
<organism evidence="2 3">
    <name type="scientific">Sphingobacterium alimentarium</name>
    <dbReference type="NCBI Taxonomy" id="797292"/>
    <lineage>
        <taxon>Bacteria</taxon>
        <taxon>Pseudomonadati</taxon>
        <taxon>Bacteroidota</taxon>
        <taxon>Sphingobacteriia</taxon>
        <taxon>Sphingobacteriales</taxon>
        <taxon>Sphingobacteriaceae</taxon>
        <taxon>Sphingobacterium</taxon>
    </lineage>
</organism>
<reference evidence="2 3" key="1">
    <citation type="submission" date="2019-03" db="EMBL/GenBank/DDBJ databases">
        <title>Genomic Encyclopedia of Type Strains, Phase IV (KMG-IV): sequencing the most valuable type-strain genomes for metagenomic binning, comparative biology and taxonomic classification.</title>
        <authorList>
            <person name="Goeker M."/>
        </authorList>
    </citation>
    <scope>NUCLEOTIDE SEQUENCE [LARGE SCALE GENOMIC DNA]</scope>
    <source>
        <strain evidence="2 3">DSM 22362</strain>
    </source>
</reference>
<dbReference type="AlphaFoldDB" id="A0A4R3VYN4"/>
<dbReference type="EMBL" id="SMBZ01000007">
    <property type="protein sequence ID" value="TCV18892.1"/>
    <property type="molecule type" value="Genomic_DNA"/>
</dbReference>
<sequence>MKRELNYLIRVIFSVLILLISVLTVNSQTRIQGKVIDSNTREAIIGATIKCEDNQVGISTDQKGRFSFEVDKPSREIVVTAIGYIPQRIVIDSVSSLIEVMLKQDNFHIEAVEINKKKKYTNRNPATELIDLVIRHKSQNKLKKKDSLYYEQYEKLKFGIVDPKSVFGTGTNNLSFFYNNVDRSVLEGKDVLSIYMQESLSDNYVQQNPSKTKKIIKVEEKTEFDAKYVNNSNIQSFMGYMFQPVDLYEESIYFINKQFLSPIAANAKTFYKYYVKDTIRTERDIYVRLLFEPRNPTDLLFKGELAISMDGRYAVKGAQMEIDEKANVSWVNDLKLRLSYFKDTSGVMLQDTTEVTVVFGRGSRDALFGYRLGVNHKYDLSHEVPSGIMGGAPTERMPQLRSFSPQDRPIRLLMAEEATYRNIDRLNNMPSARAIMAFGYLLSQGYYSLGKFELGPLEYVFHQNNIEGNRFRLGGRSTSAFSEKVYLEGYLAYGTRDQDLKYNFRTAVSLNGKNITTFPAHYIEGSVQHDIFEPGRGIGFLKGDSFFRSFRSNKPTKFFNTDAYRLGHLIEFGNHFSVSSTMTLQRRNPIGDLQLPLSSDSSQFLPSLHTSDLQFVLRWAPNEKFYYRNLSRNTIIENNPVFSLQYNKGLKGVLGGDYNYDALRFSFSQRLFMNQLGFGDLTLSAGKIWGTLPYPLLEMPNIQEQRDRHTISYERVNSMEFVADQFLKLGYDHRLNGFLLNKVPFIKRLKLRELFGARMFWGDLSAKNNPYLGNSVVYFDKNLHGETMTKVLGKNPYWEGYVGLDNILRVLRVQYYVRMTYKEAKEPVKDRFRLSLHFSF</sequence>
<keyword evidence="1" id="KW-0472">Membrane</keyword>
<accession>A0A4R3VYN4</accession>
<comment type="caution">
    <text evidence="2">The sequence shown here is derived from an EMBL/GenBank/DDBJ whole genome shotgun (WGS) entry which is preliminary data.</text>
</comment>
<gene>
    <name evidence="2" type="ORF">EDC17_100722</name>
</gene>
<dbReference type="Pfam" id="PF18939">
    <property type="entry name" value="DUF5686"/>
    <property type="match status" value="1"/>
</dbReference>
<keyword evidence="2" id="KW-0645">Protease</keyword>
<evidence type="ECO:0000313" key="3">
    <source>
        <dbReference type="Proteomes" id="UP000295197"/>
    </source>
</evidence>
<dbReference type="GO" id="GO:0004180">
    <property type="term" value="F:carboxypeptidase activity"/>
    <property type="evidence" value="ECO:0007669"/>
    <property type="project" value="UniProtKB-KW"/>
</dbReference>
<evidence type="ECO:0000256" key="1">
    <source>
        <dbReference type="SAM" id="Phobius"/>
    </source>
</evidence>
<dbReference type="Pfam" id="PF13715">
    <property type="entry name" value="CarbopepD_reg_2"/>
    <property type="match status" value="1"/>
</dbReference>
<dbReference type="InterPro" id="IPR008969">
    <property type="entry name" value="CarboxyPept-like_regulatory"/>
</dbReference>
<dbReference type="InterPro" id="IPR043741">
    <property type="entry name" value="DUF5686"/>
</dbReference>
<dbReference type="SUPFAM" id="SSF49464">
    <property type="entry name" value="Carboxypeptidase regulatory domain-like"/>
    <property type="match status" value="1"/>
</dbReference>
<evidence type="ECO:0000313" key="2">
    <source>
        <dbReference type="EMBL" id="TCV18892.1"/>
    </source>
</evidence>
<dbReference type="RefSeq" id="WP_132776887.1">
    <property type="nucleotide sequence ID" value="NZ_SMBZ01000007.1"/>
</dbReference>
<feature type="transmembrane region" description="Helical" evidence="1">
    <location>
        <begin position="7"/>
        <end position="25"/>
    </location>
</feature>
<keyword evidence="1" id="KW-1133">Transmembrane helix</keyword>
<keyword evidence="2" id="KW-0378">Hydrolase</keyword>
<keyword evidence="3" id="KW-1185">Reference proteome</keyword>
<keyword evidence="1" id="KW-0812">Transmembrane</keyword>